<dbReference type="EMBL" id="JAWJWF010000002">
    <property type="protein sequence ID" value="KAK6637440.1"/>
    <property type="molecule type" value="Genomic_DNA"/>
</dbReference>
<sequence length="69" mass="7817">MVSPRGRAFFLNSKEKKDVENARKKGVKEVAHKNNERGVIYNFYLEEDKASRDVAGDAAEQSRAARVAY</sequence>
<keyword evidence="2" id="KW-1185">Reference proteome</keyword>
<protein>
    <submittedName>
        <fullName evidence="1">Uncharacterized protein</fullName>
    </submittedName>
</protein>
<proteinExistence type="predicted"/>
<gene>
    <name evidence="1" type="ORF">RUM44_007857</name>
</gene>
<comment type="caution">
    <text evidence="1">The sequence shown here is derived from an EMBL/GenBank/DDBJ whole genome shotgun (WGS) entry which is preliminary data.</text>
</comment>
<evidence type="ECO:0000313" key="1">
    <source>
        <dbReference type="EMBL" id="KAK6637440.1"/>
    </source>
</evidence>
<name>A0ABR1B8Q1_POLSC</name>
<reference evidence="1 2" key="1">
    <citation type="submission" date="2023-09" db="EMBL/GenBank/DDBJ databases">
        <title>Genomes of two closely related lineages of the louse Polyplax serrata with different host specificities.</title>
        <authorList>
            <person name="Martinu J."/>
            <person name="Tarabai H."/>
            <person name="Stefka J."/>
            <person name="Hypsa V."/>
        </authorList>
    </citation>
    <scope>NUCLEOTIDE SEQUENCE [LARGE SCALE GENOMIC DNA]</scope>
    <source>
        <strain evidence="1">98ZLc_SE</strain>
    </source>
</reference>
<organism evidence="1 2">
    <name type="scientific">Polyplax serrata</name>
    <name type="common">Common mouse louse</name>
    <dbReference type="NCBI Taxonomy" id="468196"/>
    <lineage>
        <taxon>Eukaryota</taxon>
        <taxon>Metazoa</taxon>
        <taxon>Ecdysozoa</taxon>
        <taxon>Arthropoda</taxon>
        <taxon>Hexapoda</taxon>
        <taxon>Insecta</taxon>
        <taxon>Pterygota</taxon>
        <taxon>Neoptera</taxon>
        <taxon>Paraneoptera</taxon>
        <taxon>Psocodea</taxon>
        <taxon>Troctomorpha</taxon>
        <taxon>Phthiraptera</taxon>
        <taxon>Anoplura</taxon>
        <taxon>Polyplacidae</taxon>
        <taxon>Polyplax</taxon>
    </lineage>
</organism>
<dbReference type="Proteomes" id="UP001359485">
    <property type="component" value="Unassembled WGS sequence"/>
</dbReference>
<accession>A0ABR1B8Q1</accession>
<evidence type="ECO:0000313" key="2">
    <source>
        <dbReference type="Proteomes" id="UP001359485"/>
    </source>
</evidence>